<gene>
    <name evidence="1" type="ORF">AK812_SmicGene8559</name>
</gene>
<name>A0A1Q9EKQ3_SYMMI</name>
<reference evidence="1 2" key="1">
    <citation type="submission" date="2016-02" db="EMBL/GenBank/DDBJ databases">
        <title>Genome analysis of coral dinoflagellate symbionts highlights evolutionary adaptations to a symbiotic lifestyle.</title>
        <authorList>
            <person name="Aranda M."/>
            <person name="Li Y."/>
            <person name="Liew Y.J."/>
            <person name="Baumgarten S."/>
            <person name="Simakov O."/>
            <person name="Wilson M."/>
            <person name="Piel J."/>
            <person name="Ashoor H."/>
            <person name="Bougouffa S."/>
            <person name="Bajic V.B."/>
            <person name="Ryu T."/>
            <person name="Ravasi T."/>
            <person name="Bayer T."/>
            <person name="Micklem G."/>
            <person name="Kim H."/>
            <person name="Bhak J."/>
            <person name="Lajeunesse T.C."/>
            <person name="Voolstra C.R."/>
        </authorList>
    </citation>
    <scope>NUCLEOTIDE SEQUENCE [LARGE SCALE GENOMIC DNA]</scope>
    <source>
        <strain evidence="1 2">CCMP2467</strain>
    </source>
</reference>
<keyword evidence="2" id="KW-1185">Reference proteome</keyword>
<organism evidence="1 2">
    <name type="scientific">Symbiodinium microadriaticum</name>
    <name type="common">Dinoflagellate</name>
    <name type="synonym">Zooxanthella microadriatica</name>
    <dbReference type="NCBI Taxonomy" id="2951"/>
    <lineage>
        <taxon>Eukaryota</taxon>
        <taxon>Sar</taxon>
        <taxon>Alveolata</taxon>
        <taxon>Dinophyceae</taxon>
        <taxon>Suessiales</taxon>
        <taxon>Symbiodiniaceae</taxon>
        <taxon>Symbiodinium</taxon>
    </lineage>
</organism>
<protein>
    <submittedName>
        <fullName evidence="1">Uncharacterized protein</fullName>
    </submittedName>
</protein>
<dbReference type="AlphaFoldDB" id="A0A1Q9EKQ3"/>
<evidence type="ECO:0000313" key="2">
    <source>
        <dbReference type="Proteomes" id="UP000186817"/>
    </source>
</evidence>
<sequence length="261" mass="29358">MMCLSLPRWRAAILDVSELDEVWRAIAHYAAVQVDEALMQRLRTEPTAIAGLPGASLKLSGPERLIRPALREHLDVLRARGVSPDRRRGLDLSQEFDVHVFGVGRWVVTVMGLPYGLRFGTWLRSSPVRTGLLLELPVSLLLALLLLLTAYVRDIIIGTFASLADRFIRASDFARGGRGALRLRYVEIELCLHGAFDDLRGKTQVELQAERNEVVRHQIADFGSMVDEQHGWAERQLLQGFRPRPMAAAALARGDARFWKF</sequence>
<accession>A0A1Q9EKQ3</accession>
<proteinExistence type="predicted"/>
<evidence type="ECO:0000313" key="1">
    <source>
        <dbReference type="EMBL" id="OLQ07995.1"/>
    </source>
</evidence>
<dbReference type="EMBL" id="LSRX01000127">
    <property type="protein sequence ID" value="OLQ07995.1"/>
    <property type="molecule type" value="Genomic_DNA"/>
</dbReference>
<comment type="caution">
    <text evidence="1">The sequence shown here is derived from an EMBL/GenBank/DDBJ whole genome shotgun (WGS) entry which is preliminary data.</text>
</comment>
<dbReference type="Proteomes" id="UP000186817">
    <property type="component" value="Unassembled WGS sequence"/>
</dbReference>